<dbReference type="EMBL" id="VIEB01000276">
    <property type="protein sequence ID" value="TQD97269.1"/>
    <property type="molecule type" value="Genomic_DNA"/>
</dbReference>
<gene>
    <name evidence="1" type="ORF">C1H46_017110</name>
</gene>
<accession>A0A540MFT7</accession>
<dbReference type="Proteomes" id="UP000315295">
    <property type="component" value="Unassembled WGS sequence"/>
</dbReference>
<dbReference type="AlphaFoldDB" id="A0A540MFT7"/>
<evidence type="ECO:0000313" key="2">
    <source>
        <dbReference type="Proteomes" id="UP000315295"/>
    </source>
</evidence>
<sequence length="87" mass="9589">MILFGFYVFFKYGSGILDGQERIAVASMSMMRLKLVMKSIVPVVMTGLLGGIKVDVDRDESSHMLSCLLQMFALGLMPAACSGRMEF</sequence>
<reference evidence="1 2" key="1">
    <citation type="journal article" date="2019" name="G3 (Bethesda)">
        <title>Sequencing of a Wild Apple (Malus baccata) Genome Unravels the Differences Between Cultivated and Wild Apple Species Regarding Disease Resistance and Cold Tolerance.</title>
        <authorList>
            <person name="Chen X."/>
        </authorList>
    </citation>
    <scope>NUCLEOTIDE SEQUENCE [LARGE SCALE GENOMIC DNA]</scope>
    <source>
        <strain evidence="2">cv. Shandingzi</strain>
        <tissue evidence="1">Leaves</tissue>
    </source>
</reference>
<keyword evidence="2" id="KW-1185">Reference proteome</keyword>
<name>A0A540MFT7_MALBA</name>
<proteinExistence type="predicted"/>
<protein>
    <submittedName>
        <fullName evidence="1">Uncharacterized protein</fullName>
    </submittedName>
</protein>
<organism evidence="1 2">
    <name type="scientific">Malus baccata</name>
    <name type="common">Siberian crab apple</name>
    <name type="synonym">Pyrus baccata</name>
    <dbReference type="NCBI Taxonomy" id="106549"/>
    <lineage>
        <taxon>Eukaryota</taxon>
        <taxon>Viridiplantae</taxon>
        <taxon>Streptophyta</taxon>
        <taxon>Embryophyta</taxon>
        <taxon>Tracheophyta</taxon>
        <taxon>Spermatophyta</taxon>
        <taxon>Magnoliopsida</taxon>
        <taxon>eudicotyledons</taxon>
        <taxon>Gunneridae</taxon>
        <taxon>Pentapetalae</taxon>
        <taxon>rosids</taxon>
        <taxon>fabids</taxon>
        <taxon>Rosales</taxon>
        <taxon>Rosaceae</taxon>
        <taxon>Amygdaloideae</taxon>
        <taxon>Maleae</taxon>
        <taxon>Malus</taxon>
    </lineage>
</organism>
<evidence type="ECO:0000313" key="1">
    <source>
        <dbReference type="EMBL" id="TQD97269.1"/>
    </source>
</evidence>
<comment type="caution">
    <text evidence="1">The sequence shown here is derived from an EMBL/GenBank/DDBJ whole genome shotgun (WGS) entry which is preliminary data.</text>
</comment>